<gene>
    <name evidence="1" type="ORF">GLV81_09595</name>
</gene>
<dbReference type="Proteomes" id="UP000426027">
    <property type="component" value="Chromosome"/>
</dbReference>
<dbReference type="AlphaFoldDB" id="A0A6I6G7H8"/>
<dbReference type="RefSeq" id="WP_157478674.1">
    <property type="nucleotide sequence ID" value="NZ_CP046566.1"/>
</dbReference>
<organism evidence="1 2">
    <name type="scientific">Phnomibacter ginsenosidimutans</name>
    <dbReference type="NCBI Taxonomy" id="2676868"/>
    <lineage>
        <taxon>Bacteria</taxon>
        <taxon>Pseudomonadati</taxon>
        <taxon>Bacteroidota</taxon>
        <taxon>Chitinophagia</taxon>
        <taxon>Chitinophagales</taxon>
        <taxon>Chitinophagaceae</taxon>
        <taxon>Phnomibacter</taxon>
    </lineage>
</organism>
<accession>A0A6I6G7H8</accession>
<sequence>MKKSPSLVGTKHSMPKFALSKVKTINAKQAVHELEIDGVKVLDAFENQLTGTSFQSEYKTLLTYIEYAANNGSLPATKFKDITPKGEVVKEYEFKSKHLRIYAIKASNGKIIVLCGLKNNQKSDITSFRSIKKQFCNAIKVGK</sequence>
<proteinExistence type="predicted"/>
<evidence type="ECO:0000313" key="2">
    <source>
        <dbReference type="Proteomes" id="UP000426027"/>
    </source>
</evidence>
<evidence type="ECO:0000313" key="1">
    <source>
        <dbReference type="EMBL" id="QGW28317.1"/>
    </source>
</evidence>
<evidence type="ECO:0008006" key="3">
    <source>
        <dbReference type="Google" id="ProtNLM"/>
    </source>
</evidence>
<keyword evidence="2" id="KW-1185">Reference proteome</keyword>
<protein>
    <recommendedName>
        <fullName evidence="3">Type II toxin-antitoxin system RelE/ParE family toxin</fullName>
    </recommendedName>
</protein>
<dbReference type="KEGG" id="fls:GLV81_09595"/>
<reference evidence="1 2" key="1">
    <citation type="submission" date="2019-11" db="EMBL/GenBank/DDBJ databases">
        <authorList>
            <person name="Im W.T."/>
        </authorList>
    </citation>
    <scope>NUCLEOTIDE SEQUENCE [LARGE SCALE GENOMIC DNA]</scope>
    <source>
        <strain evidence="1 2">SB-02</strain>
    </source>
</reference>
<name>A0A6I6G7H8_9BACT</name>
<dbReference type="EMBL" id="CP046566">
    <property type="protein sequence ID" value="QGW28317.1"/>
    <property type="molecule type" value="Genomic_DNA"/>
</dbReference>